<keyword evidence="3" id="KW-1185">Reference proteome</keyword>
<feature type="compositionally biased region" description="Basic residues" evidence="1">
    <location>
        <begin position="34"/>
        <end position="45"/>
    </location>
</feature>
<name>A0AAD7E1T0_9AGAR</name>
<comment type="caution">
    <text evidence="2">The sequence shown here is derived from an EMBL/GenBank/DDBJ whole genome shotgun (WGS) entry which is preliminary data.</text>
</comment>
<feature type="region of interest" description="Disordered" evidence="1">
    <location>
        <begin position="198"/>
        <end position="218"/>
    </location>
</feature>
<sequence>MSAREVTARSHRLRATAPCARHPATCTPPAPSARRLRHTRDHPRRLHARLSPCRLYATRHLHPSSTHPPHIPAPALLTSPPPTARRPRCPHLHVTPHADCAVRTPALFAHPRRLHACSSPRRLHVNARHLHTACAVPTPRPMRMHAARTFCTPAPRSLHPPRALCTPTARRSHVATRALGTTPPPALHAPHASFCTLRRSHDKQQGTEDDRRIRLPSG</sequence>
<dbReference type="Proteomes" id="UP001219525">
    <property type="component" value="Unassembled WGS sequence"/>
</dbReference>
<dbReference type="EMBL" id="JARJCW010000005">
    <property type="protein sequence ID" value="KAJ7224198.1"/>
    <property type="molecule type" value="Genomic_DNA"/>
</dbReference>
<accession>A0AAD7E1T0</accession>
<gene>
    <name evidence="2" type="ORF">GGX14DRAFT_557087</name>
</gene>
<feature type="compositionally biased region" description="Basic and acidic residues" evidence="1">
    <location>
        <begin position="202"/>
        <end position="218"/>
    </location>
</feature>
<feature type="region of interest" description="Disordered" evidence="1">
    <location>
        <begin position="20"/>
        <end position="45"/>
    </location>
</feature>
<evidence type="ECO:0000313" key="3">
    <source>
        <dbReference type="Proteomes" id="UP001219525"/>
    </source>
</evidence>
<protein>
    <submittedName>
        <fullName evidence="2">Uncharacterized protein</fullName>
    </submittedName>
</protein>
<dbReference type="AlphaFoldDB" id="A0AAD7E1T0"/>
<proteinExistence type="predicted"/>
<evidence type="ECO:0000256" key="1">
    <source>
        <dbReference type="SAM" id="MobiDB-lite"/>
    </source>
</evidence>
<reference evidence="2" key="1">
    <citation type="submission" date="2023-03" db="EMBL/GenBank/DDBJ databases">
        <title>Massive genome expansion in bonnet fungi (Mycena s.s.) driven by repeated elements and novel gene families across ecological guilds.</title>
        <authorList>
            <consortium name="Lawrence Berkeley National Laboratory"/>
            <person name="Harder C.B."/>
            <person name="Miyauchi S."/>
            <person name="Viragh M."/>
            <person name="Kuo A."/>
            <person name="Thoen E."/>
            <person name="Andreopoulos B."/>
            <person name="Lu D."/>
            <person name="Skrede I."/>
            <person name="Drula E."/>
            <person name="Henrissat B."/>
            <person name="Morin E."/>
            <person name="Kohler A."/>
            <person name="Barry K."/>
            <person name="LaButti K."/>
            <person name="Morin E."/>
            <person name="Salamov A."/>
            <person name="Lipzen A."/>
            <person name="Mereny Z."/>
            <person name="Hegedus B."/>
            <person name="Baldrian P."/>
            <person name="Stursova M."/>
            <person name="Weitz H."/>
            <person name="Taylor A."/>
            <person name="Grigoriev I.V."/>
            <person name="Nagy L.G."/>
            <person name="Martin F."/>
            <person name="Kauserud H."/>
        </authorList>
    </citation>
    <scope>NUCLEOTIDE SEQUENCE</scope>
    <source>
        <strain evidence="2">9144</strain>
    </source>
</reference>
<evidence type="ECO:0000313" key="2">
    <source>
        <dbReference type="EMBL" id="KAJ7224198.1"/>
    </source>
</evidence>
<organism evidence="2 3">
    <name type="scientific">Mycena pura</name>
    <dbReference type="NCBI Taxonomy" id="153505"/>
    <lineage>
        <taxon>Eukaryota</taxon>
        <taxon>Fungi</taxon>
        <taxon>Dikarya</taxon>
        <taxon>Basidiomycota</taxon>
        <taxon>Agaricomycotina</taxon>
        <taxon>Agaricomycetes</taxon>
        <taxon>Agaricomycetidae</taxon>
        <taxon>Agaricales</taxon>
        <taxon>Marasmiineae</taxon>
        <taxon>Mycenaceae</taxon>
        <taxon>Mycena</taxon>
    </lineage>
</organism>